<protein>
    <submittedName>
        <fullName evidence="2">Uncharacterized protein</fullName>
    </submittedName>
</protein>
<sequence length="60" mass="6490">MASDLAAGGKSATHGQSEGHLPHAACRRANPARRFESIERNASPHILRVDALQHDESLTF</sequence>
<evidence type="ECO:0000313" key="4">
    <source>
        <dbReference type="Proteomes" id="UP000077961"/>
    </source>
</evidence>
<name>A0A1A9N287_9BURK</name>
<proteinExistence type="predicted"/>
<organism evidence="2 5">
    <name type="scientific">Paraburkholderia ginsengiterrae</name>
    <dbReference type="NCBI Taxonomy" id="1462993"/>
    <lineage>
        <taxon>Bacteria</taxon>
        <taxon>Pseudomonadati</taxon>
        <taxon>Pseudomonadota</taxon>
        <taxon>Betaproteobacteria</taxon>
        <taxon>Burkholderiales</taxon>
        <taxon>Burkholderiaceae</taxon>
        <taxon>Paraburkholderia</taxon>
    </lineage>
</organism>
<dbReference type="EMBL" id="LXKA01000339">
    <property type="protein sequence ID" value="OAJ55561.1"/>
    <property type="molecule type" value="Genomic_DNA"/>
</dbReference>
<dbReference type="Proteomes" id="UP000077961">
    <property type="component" value="Unassembled WGS sequence"/>
</dbReference>
<comment type="caution">
    <text evidence="2">The sequence shown here is derived from an EMBL/GenBank/DDBJ whole genome shotgun (WGS) entry which is preliminary data.</text>
</comment>
<feature type="region of interest" description="Disordered" evidence="1">
    <location>
        <begin position="1"/>
        <end position="28"/>
    </location>
</feature>
<dbReference type="EMBL" id="LXJZ01000174">
    <property type="protein sequence ID" value="OAJ58644.1"/>
    <property type="molecule type" value="Genomic_DNA"/>
</dbReference>
<evidence type="ECO:0000313" key="2">
    <source>
        <dbReference type="EMBL" id="OAJ55561.1"/>
    </source>
</evidence>
<evidence type="ECO:0000256" key="1">
    <source>
        <dbReference type="SAM" id="MobiDB-lite"/>
    </source>
</evidence>
<reference evidence="4 5" key="1">
    <citation type="submission" date="2016-04" db="EMBL/GenBank/DDBJ databases">
        <title>Reclassification of Paraburkholderia panaciterrae (Farh et al. 2015) Dobritsa &amp; Samadpour 2016 as a later homotypic synonym of Paraburkholderia ginsengiterrae (Farh et al. 2015) Dobritsa &amp; Samadpour 2016.</title>
        <authorList>
            <person name="Dobritsa A.P."/>
            <person name="Kutumbaka K."/>
            <person name="Samadpour M."/>
        </authorList>
    </citation>
    <scope>NUCLEOTIDE SEQUENCE [LARGE SCALE GENOMIC DNA]</scope>
    <source>
        <strain evidence="2 5">DCY85</strain>
        <strain evidence="3 4">DCY85-1</strain>
    </source>
</reference>
<evidence type="ECO:0000313" key="5">
    <source>
        <dbReference type="Proteomes" id="UP000078116"/>
    </source>
</evidence>
<gene>
    <name evidence="3" type="ORF">A6V36_29965</name>
    <name evidence="2" type="ORF">A6V37_32490</name>
</gene>
<dbReference type="AlphaFoldDB" id="A0A1A9N287"/>
<dbReference type="Proteomes" id="UP000078116">
    <property type="component" value="Unassembled WGS sequence"/>
</dbReference>
<dbReference type="STRING" id="1462993.A6V36_29965"/>
<keyword evidence="4" id="KW-1185">Reference proteome</keyword>
<accession>A0A1A9N287</accession>
<evidence type="ECO:0000313" key="3">
    <source>
        <dbReference type="EMBL" id="OAJ58644.1"/>
    </source>
</evidence>